<dbReference type="EMBL" id="DYVF01000029">
    <property type="protein sequence ID" value="HJG30588.1"/>
    <property type="molecule type" value="Genomic_DNA"/>
</dbReference>
<organism evidence="2 3">
    <name type="scientific">Collinsella ihumii</name>
    <dbReference type="NCBI Taxonomy" id="1720204"/>
    <lineage>
        <taxon>Bacteria</taxon>
        <taxon>Bacillati</taxon>
        <taxon>Actinomycetota</taxon>
        <taxon>Coriobacteriia</taxon>
        <taxon>Coriobacteriales</taxon>
        <taxon>Coriobacteriaceae</taxon>
        <taxon>Collinsella</taxon>
    </lineage>
</organism>
<reference evidence="2" key="1">
    <citation type="journal article" date="2021" name="PeerJ">
        <title>Extensive microbial diversity within the chicken gut microbiome revealed by metagenomics and culture.</title>
        <authorList>
            <person name="Gilroy R."/>
            <person name="Ravi A."/>
            <person name="Getino M."/>
            <person name="Pursley I."/>
            <person name="Horton D.L."/>
            <person name="Alikhan N.F."/>
            <person name="Baker D."/>
            <person name="Gharbi K."/>
            <person name="Hall N."/>
            <person name="Watson M."/>
            <person name="Adriaenssens E.M."/>
            <person name="Foster-Nyarko E."/>
            <person name="Jarju S."/>
            <person name="Secka A."/>
            <person name="Antonio M."/>
            <person name="Oren A."/>
            <person name="Chaudhuri R.R."/>
            <person name="La Ragione R."/>
            <person name="Hildebrand F."/>
            <person name="Pallen M.J."/>
        </authorList>
    </citation>
    <scope>NUCLEOTIDE SEQUENCE</scope>
    <source>
        <strain evidence="2">ChiGjej2B2-7701</strain>
    </source>
</reference>
<gene>
    <name evidence="2" type="ORF">K8U80_04230</name>
</gene>
<evidence type="ECO:0000313" key="2">
    <source>
        <dbReference type="EMBL" id="HJG30588.1"/>
    </source>
</evidence>
<dbReference type="InterPro" id="IPR001119">
    <property type="entry name" value="SLH_dom"/>
</dbReference>
<accession>A0A921IPZ8</accession>
<dbReference type="Pfam" id="PF00395">
    <property type="entry name" value="SLH"/>
    <property type="match status" value="2"/>
</dbReference>
<comment type="caution">
    <text evidence="2">The sequence shown here is derived from an EMBL/GenBank/DDBJ whole genome shotgun (WGS) entry which is preliminary data.</text>
</comment>
<feature type="domain" description="SLH" evidence="1">
    <location>
        <begin position="656"/>
        <end position="719"/>
    </location>
</feature>
<dbReference type="AlphaFoldDB" id="A0A921IPZ8"/>
<evidence type="ECO:0000313" key="3">
    <source>
        <dbReference type="Proteomes" id="UP000746751"/>
    </source>
</evidence>
<evidence type="ECO:0000259" key="1">
    <source>
        <dbReference type="PROSITE" id="PS51272"/>
    </source>
</evidence>
<proteinExistence type="predicted"/>
<protein>
    <submittedName>
        <fullName evidence="2">S-layer homology domain-containing protein</fullName>
    </submittedName>
</protein>
<name>A0A921IPZ8_9ACTN</name>
<sequence length="784" mass="83628">MLKPLRRGALHCLAATCLVLVVLFGLSPMAVRSAWADQPYQSSNAGDQDYSRWASPVSSHLVETSAGDLMRVEYDEGADVLRIEEYADDGTLLSARTMGALELAPEGVTAAQDVLWGGFFAGSQNYFVVTGQANPAESDDVHVMRVSKFDHAWNYISAVDLSGINTRVPFDAGSLRMLETDGELYIRTAHTMYASDDGLNHQSNMTFVIDEATMQPVDGFWDVMNIGNAFGYVSHSFNQFVTELNGTVYALDHGDAYPRAVVMKRLGATGSSSYTEVLDIYGEIGDNSTGAAVDGFAASETRGTLLAAGTSAPQDGSVRPGAGSRNVWLSVTPSDLGTTSFTWLTSFAADSAEEALNPVLAKVNDDLFMVAWNTSAGQLNYLFVDGTGARLGDIATAEGSVSDCQPIVHDGALVWYATGSGYSSTAPVFYRVDTATHELTTVDTAPGLTVGGIEPSYTYTGSAIEPKPVVARGDATLAEGADYTLSYEDNVHVGRATLTVTPSDGSEAAVVHFTVMPASLEDAQISVPEVYYTGRPLEPAPSVSFNGMALVEDRDYVIVSYDDNVEIGEGSVRLRGTGDFTDTVDVAFTIAEEPSDYGFPDVTPGDWYATRDVLGYALSHRLMNGYDNGLFGPYDFITRGQVACILYNMAGQPAATSPDFADVDYSEYYGGAIRWARARGVVNGYGDNTFAPERIVSRQELCAMLANYAEKIGGMTIESDCAALDAISGADQVSGWARTVVGWAVDHAIISGEVVDGVAQVNPEGGAWRASAAKMVSVLHRDVL</sequence>
<feature type="domain" description="SLH" evidence="1">
    <location>
        <begin position="595"/>
        <end position="655"/>
    </location>
</feature>
<reference evidence="2" key="2">
    <citation type="submission" date="2021-09" db="EMBL/GenBank/DDBJ databases">
        <authorList>
            <person name="Gilroy R."/>
        </authorList>
    </citation>
    <scope>NUCLEOTIDE SEQUENCE</scope>
    <source>
        <strain evidence="2">ChiGjej2B2-7701</strain>
    </source>
</reference>
<dbReference type="Proteomes" id="UP000746751">
    <property type="component" value="Unassembled WGS sequence"/>
</dbReference>
<dbReference type="PROSITE" id="PS51272">
    <property type="entry name" value="SLH"/>
    <property type="match status" value="2"/>
</dbReference>